<dbReference type="GO" id="GO:0008998">
    <property type="term" value="F:ribonucleoside-triphosphate reductase (thioredoxin) activity"/>
    <property type="evidence" value="ECO:0007669"/>
    <property type="project" value="InterPro"/>
</dbReference>
<dbReference type="GO" id="GO:0004748">
    <property type="term" value="F:ribonucleoside-diphosphate reductase activity, thioredoxin disulfide as acceptor"/>
    <property type="evidence" value="ECO:0007669"/>
    <property type="project" value="TreeGrafter"/>
</dbReference>
<evidence type="ECO:0000256" key="1">
    <source>
        <dbReference type="SAM" id="Phobius"/>
    </source>
</evidence>
<dbReference type="Pfam" id="PF13597">
    <property type="entry name" value="NRDD"/>
    <property type="match status" value="1"/>
</dbReference>
<dbReference type="AlphaFoldDB" id="X1MIE4"/>
<gene>
    <name evidence="2" type="ORF">S06H3_28845</name>
</gene>
<sequence length="212" mass="23867">VPTRVGFQTPFTNNTFDLQPLSTLANEPVIIGGKLQNETYGEFQHEMNLFNRAFLEIMAQGALKYLEQLVDSFRFEKAYNYSRVTKDIYENKSNSGSNLLRTGLIVFVIGILTTVIIIIIAKRSEKAAKQTTAVHISVDETIGSGIRKSLAMESEPHRHVIKTISSQNVGSEFLVLGRPEQCANCERVIGKLEHSCIFKDHIVCVRCYQKLK</sequence>
<feature type="non-terminal residue" evidence="2">
    <location>
        <position position="1"/>
    </location>
</feature>
<evidence type="ECO:0000313" key="2">
    <source>
        <dbReference type="EMBL" id="GAI31427.1"/>
    </source>
</evidence>
<protein>
    <submittedName>
        <fullName evidence="2">Uncharacterized protein</fullName>
    </submittedName>
</protein>
<dbReference type="GO" id="GO:0031250">
    <property type="term" value="C:anaerobic ribonucleoside-triphosphate reductase complex"/>
    <property type="evidence" value="ECO:0007669"/>
    <property type="project" value="TreeGrafter"/>
</dbReference>
<dbReference type="PANTHER" id="PTHR21075:SF0">
    <property type="entry name" value="ANAEROBIC RIBONUCLEOSIDE-TRIPHOSPHATE REDUCTASE"/>
    <property type="match status" value="1"/>
</dbReference>
<dbReference type="PANTHER" id="PTHR21075">
    <property type="entry name" value="ANAEROBIC RIBONUCLEOSIDE-TRIPHOSPHATE REDUCTASE"/>
    <property type="match status" value="1"/>
</dbReference>
<dbReference type="EMBL" id="BARV01016863">
    <property type="protein sequence ID" value="GAI31427.1"/>
    <property type="molecule type" value="Genomic_DNA"/>
</dbReference>
<keyword evidence="1" id="KW-0812">Transmembrane</keyword>
<dbReference type="SUPFAM" id="SSF51998">
    <property type="entry name" value="PFL-like glycyl radical enzymes"/>
    <property type="match status" value="1"/>
</dbReference>
<comment type="caution">
    <text evidence="2">The sequence shown here is derived from an EMBL/GenBank/DDBJ whole genome shotgun (WGS) entry which is preliminary data.</text>
</comment>
<reference evidence="2" key="1">
    <citation type="journal article" date="2014" name="Front. Microbiol.">
        <title>High frequency of phylogenetically diverse reductive dehalogenase-homologous genes in deep subseafloor sedimentary metagenomes.</title>
        <authorList>
            <person name="Kawai M."/>
            <person name="Futagami T."/>
            <person name="Toyoda A."/>
            <person name="Takaki Y."/>
            <person name="Nishi S."/>
            <person name="Hori S."/>
            <person name="Arai W."/>
            <person name="Tsubouchi T."/>
            <person name="Morono Y."/>
            <person name="Uchiyama I."/>
            <person name="Ito T."/>
            <person name="Fujiyama A."/>
            <person name="Inagaki F."/>
            <person name="Takami H."/>
        </authorList>
    </citation>
    <scope>NUCLEOTIDE SEQUENCE</scope>
    <source>
        <strain evidence="2">Expedition CK06-06</strain>
    </source>
</reference>
<name>X1MIE4_9ZZZZ</name>
<proteinExistence type="predicted"/>
<dbReference type="GO" id="GO:0009265">
    <property type="term" value="P:2'-deoxyribonucleotide biosynthetic process"/>
    <property type="evidence" value="ECO:0007669"/>
    <property type="project" value="TreeGrafter"/>
</dbReference>
<keyword evidence="1" id="KW-0472">Membrane</keyword>
<dbReference type="GO" id="GO:0006260">
    <property type="term" value="P:DNA replication"/>
    <property type="evidence" value="ECO:0007669"/>
    <property type="project" value="InterPro"/>
</dbReference>
<organism evidence="2">
    <name type="scientific">marine sediment metagenome</name>
    <dbReference type="NCBI Taxonomy" id="412755"/>
    <lineage>
        <taxon>unclassified sequences</taxon>
        <taxon>metagenomes</taxon>
        <taxon>ecological metagenomes</taxon>
    </lineage>
</organism>
<dbReference type="InterPro" id="IPR012833">
    <property type="entry name" value="NrdD"/>
</dbReference>
<keyword evidence="1" id="KW-1133">Transmembrane helix</keyword>
<accession>X1MIE4</accession>
<feature type="transmembrane region" description="Helical" evidence="1">
    <location>
        <begin position="99"/>
        <end position="121"/>
    </location>
</feature>